<proteinExistence type="predicted"/>
<accession>A0A0A9G1H9</accession>
<protein>
    <submittedName>
        <fullName evidence="1">Uncharacterized protein</fullName>
    </submittedName>
</protein>
<organism evidence="1">
    <name type="scientific">Arundo donax</name>
    <name type="common">Giant reed</name>
    <name type="synonym">Donax arundinaceus</name>
    <dbReference type="NCBI Taxonomy" id="35708"/>
    <lineage>
        <taxon>Eukaryota</taxon>
        <taxon>Viridiplantae</taxon>
        <taxon>Streptophyta</taxon>
        <taxon>Embryophyta</taxon>
        <taxon>Tracheophyta</taxon>
        <taxon>Spermatophyta</taxon>
        <taxon>Magnoliopsida</taxon>
        <taxon>Liliopsida</taxon>
        <taxon>Poales</taxon>
        <taxon>Poaceae</taxon>
        <taxon>PACMAD clade</taxon>
        <taxon>Arundinoideae</taxon>
        <taxon>Arundineae</taxon>
        <taxon>Arundo</taxon>
    </lineage>
</organism>
<reference evidence="1" key="1">
    <citation type="submission" date="2014-09" db="EMBL/GenBank/DDBJ databases">
        <authorList>
            <person name="Magalhaes I.L.F."/>
            <person name="Oliveira U."/>
            <person name="Santos F.R."/>
            <person name="Vidigal T.H.D.A."/>
            <person name="Brescovit A.D."/>
            <person name="Santos A.J."/>
        </authorList>
    </citation>
    <scope>NUCLEOTIDE SEQUENCE</scope>
    <source>
        <tissue evidence="1">Shoot tissue taken approximately 20 cm above the soil surface</tissue>
    </source>
</reference>
<name>A0A0A9G1H9_ARUDO</name>
<reference evidence="1" key="2">
    <citation type="journal article" date="2015" name="Data Brief">
        <title>Shoot transcriptome of the giant reed, Arundo donax.</title>
        <authorList>
            <person name="Barrero R.A."/>
            <person name="Guerrero F.D."/>
            <person name="Moolhuijzen P."/>
            <person name="Goolsby J.A."/>
            <person name="Tidwell J."/>
            <person name="Bellgard S.E."/>
            <person name="Bellgard M.I."/>
        </authorList>
    </citation>
    <scope>NUCLEOTIDE SEQUENCE</scope>
    <source>
        <tissue evidence="1">Shoot tissue taken approximately 20 cm above the soil surface</tissue>
    </source>
</reference>
<evidence type="ECO:0000313" key="1">
    <source>
        <dbReference type="EMBL" id="JAE14473.1"/>
    </source>
</evidence>
<sequence length="33" mass="3843">MINTESRLIHYQCIQALDMFSSTWLLRSIPSST</sequence>
<dbReference type="EMBL" id="GBRH01183423">
    <property type="protein sequence ID" value="JAE14473.1"/>
    <property type="molecule type" value="Transcribed_RNA"/>
</dbReference>
<dbReference type="AlphaFoldDB" id="A0A0A9G1H9"/>